<dbReference type="Proteomes" id="UP000275078">
    <property type="component" value="Unassembled WGS sequence"/>
</dbReference>
<name>A0A3N4HKB0_ASCIM</name>
<organism evidence="2 3">
    <name type="scientific">Ascobolus immersus RN42</name>
    <dbReference type="NCBI Taxonomy" id="1160509"/>
    <lineage>
        <taxon>Eukaryota</taxon>
        <taxon>Fungi</taxon>
        <taxon>Dikarya</taxon>
        <taxon>Ascomycota</taxon>
        <taxon>Pezizomycotina</taxon>
        <taxon>Pezizomycetes</taxon>
        <taxon>Pezizales</taxon>
        <taxon>Ascobolaceae</taxon>
        <taxon>Ascobolus</taxon>
    </lineage>
</organism>
<gene>
    <name evidence="2" type="ORF">BJ508DRAFT_333851</name>
</gene>
<keyword evidence="3" id="KW-1185">Reference proteome</keyword>
<dbReference type="AlphaFoldDB" id="A0A3N4HKB0"/>
<evidence type="ECO:0000313" key="3">
    <source>
        <dbReference type="Proteomes" id="UP000275078"/>
    </source>
</evidence>
<evidence type="ECO:0000313" key="2">
    <source>
        <dbReference type="EMBL" id="RPA73717.1"/>
    </source>
</evidence>
<protein>
    <submittedName>
        <fullName evidence="2">Uncharacterized protein</fullName>
    </submittedName>
</protein>
<feature type="region of interest" description="Disordered" evidence="1">
    <location>
        <begin position="1"/>
        <end position="21"/>
    </location>
</feature>
<evidence type="ECO:0000256" key="1">
    <source>
        <dbReference type="SAM" id="MobiDB-lite"/>
    </source>
</evidence>
<reference evidence="2 3" key="1">
    <citation type="journal article" date="2018" name="Nat. Ecol. Evol.">
        <title>Pezizomycetes genomes reveal the molecular basis of ectomycorrhizal truffle lifestyle.</title>
        <authorList>
            <person name="Murat C."/>
            <person name="Payen T."/>
            <person name="Noel B."/>
            <person name="Kuo A."/>
            <person name="Morin E."/>
            <person name="Chen J."/>
            <person name="Kohler A."/>
            <person name="Krizsan K."/>
            <person name="Balestrini R."/>
            <person name="Da Silva C."/>
            <person name="Montanini B."/>
            <person name="Hainaut M."/>
            <person name="Levati E."/>
            <person name="Barry K.W."/>
            <person name="Belfiori B."/>
            <person name="Cichocki N."/>
            <person name="Clum A."/>
            <person name="Dockter R.B."/>
            <person name="Fauchery L."/>
            <person name="Guy J."/>
            <person name="Iotti M."/>
            <person name="Le Tacon F."/>
            <person name="Lindquist E.A."/>
            <person name="Lipzen A."/>
            <person name="Malagnac F."/>
            <person name="Mello A."/>
            <person name="Molinier V."/>
            <person name="Miyauchi S."/>
            <person name="Poulain J."/>
            <person name="Riccioni C."/>
            <person name="Rubini A."/>
            <person name="Sitrit Y."/>
            <person name="Splivallo R."/>
            <person name="Traeger S."/>
            <person name="Wang M."/>
            <person name="Zifcakova L."/>
            <person name="Wipf D."/>
            <person name="Zambonelli A."/>
            <person name="Paolocci F."/>
            <person name="Nowrousian M."/>
            <person name="Ottonello S."/>
            <person name="Baldrian P."/>
            <person name="Spatafora J.W."/>
            <person name="Henrissat B."/>
            <person name="Nagy L.G."/>
            <person name="Aury J.M."/>
            <person name="Wincker P."/>
            <person name="Grigoriev I.V."/>
            <person name="Bonfante P."/>
            <person name="Martin F.M."/>
        </authorList>
    </citation>
    <scope>NUCLEOTIDE SEQUENCE [LARGE SCALE GENOMIC DNA]</scope>
    <source>
        <strain evidence="2 3">RN42</strain>
    </source>
</reference>
<sequence length="205" mass="23960">MLSFRNPTQGPFELPPPAKEFPQTVEPGTLDDRENWLESLEKDLQTRKADLTFREMFFEASNEASLSKYMKAKQYASIAPNQPVAQTPEEPIQRQIKRLRHKEMLLSLRYAVIAAHYQRVLGDFERFFPRIVREMELLTPGLFQRSLFKPRPAFKDIVTAENLVQREEKANVIWGSIEFMRRRTLQIETAMEFFAGQHSGNRNAL</sequence>
<dbReference type="EMBL" id="ML119813">
    <property type="protein sequence ID" value="RPA73717.1"/>
    <property type="molecule type" value="Genomic_DNA"/>
</dbReference>
<proteinExistence type="predicted"/>
<accession>A0A3N4HKB0</accession>